<evidence type="ECO:0000259" key="4">
    <source>
        <dbReference type="Pfam" id="PF01551"/>
    </source>
</evidence>
<dbReference type="Gene3D" id="2.70.70.10">
    <property type="entry name" value="Glucose Permease (Domain IIA)"/>
    <property type="match status" value="1"/>
</dbReference>
<dbReference type="PRINTS" id="PR00933">
    <property type="entry name" value="BLYTICPTASE"/>
</dbReference>
<organism evidence="5 6">
    <name type="scientific">Thalassotalea piscium</name>
    <dbReference type="NCBI Taxonomy" id="1230533"/>
    <lineage>
        <taxon>Bacteria</taxon>
        <taxon>Pseudomonadati</taxon>
        <taxon>Pseudomonadota</taxon>
        <taxon>Gammaproteobacteria</taxon>
        <taxon>Alteromonadales</taxon>
        <taxon>Colwelliaceae</taxon>
        <taxon>Thalassotalea</taxon>
    </lineage>
</organism>
<dbReference type="SUPFAM" id="SSF51261">
    <property type="entry name" value="Duplicated hybrid motif"/>
    <property type="match status" value="1"/>
</dbReference>
<accession>A0A7X0NIW7</accession>
<dbReference type="SUPFAM" id="SSF89260">
    <property type="entry name" value="Collagen-binding domain"/>
    <property type="match status" value="1"/>
</dbReference>
<evidence type="ECO:0000313" key="6">
    <source>
        <dbReference type="Proteomes" id="UP000537141"/>
    </source>
</evidence>
<keyword evidence="3" id="KW-1015">Disulfide bond</keyword>
<feature type="disulfide bond" evidence="3">
    <location>
        <begin position="389"/>
        <end position="402"/>
    </location>
</feature>
<keyword evidence="5" id="KW-0645">Protease</keyword>
<dbReference type="Gene3D" id="2.60.120.380">
    <property type="match status" value="1"/>
</dbReference>
<dbReference type="Proteomes" id="UP000537141">
    <property type="component" value="Unassembled WGS sequence"/>
</dbReference>
<dbReference type="GO" id="GO:0006508">
    <property type="term" value="P:proteolysis"/>
    <property type="evidence" value="ECO:0007669"/>
    <property type="project" value="UniProtKB-KW"/>
</dbReference>
<protein>
    <submittedName>
        <fullName evidence="5">LasA protease</fullName>
        <ecNumber evidence="5">3.4.24.-</ecNumber>
    </submittedName>
</protein>
<dbReference type="AlphaFoldDB" id="A0A7X0NIW7"/>
<reference evidence="5 6" key="1">
    <citation type="submission" date="2020-08" db="EMBL/GenBank/DDBJ databases">
        <title>Genomic Encyclopedia of Type Strains, Phase IV (KMG-IV): sequencing the most valuable type-strain genomes for metagenomic binning, comparative biology and taxonomic classification.</title>
        <authorList>
            <person name="Goeker M."/>
        </authorList>
    </citation>
    <scope>NUCLEOTIDE SEQUENCE [LARGE SCALE GENOMIC DNA]</scope>
    <source>
        <strain evidence="5 6">DSM 26287</strain>
    </source>
</reference>
<evidence type="ECO:0000313" key="5">
    <source>
        <dbReference type="EMBL" id="MBB6544226.1"/>
    </source>
</evidence>
<dbReference type="InterPro" id="IPR016047">
    <property type="entry name" value="M23ase_b-sheet_dom"/>
</dbReference>
<evidence type="ECO:0000256" key="2">
    <source>
        <dbReference type="PIRSR" id="PIRSR600841-2"/>
    </source>
</evidence>
<sequence>MKQFNKGLLATSSKLILGFAVGCYSALTFATPLNVENSVKTPAEIVEQQKLMTVTKQQLLYGYEEMLSFDVKEYLQQNSPHLVDYAEVISHYAGYSSISPKLLISLIEQQTGLISAPGTDEQLQKPFATLSSKTGFAEQVEEISEKLASSFYQGHSFKVTGKNEKLTTDADAIRAINQLFSKQEKSTNNLAAVEQINQSKMIGLITQYNLLFNAINTETERNALRQQTSNDVNDLDSYFQLPFPEGDYWKNGGSHGNSGSGSYPQSSLDFNQGGYWGDNLSYIWVSAAAPGTVKYHSSCLMEVIHQDGWSTTYYHLSNIQYGTGAYVERNTPIANYASNKSQALCNGGASTGPHLHFSMKKNGQYYHLNGMKFSDYKVKTGRNSYDENCNYFWLEKNSRRYCAWSNIYNSGVSETTPPDNSVIYTGYLANRASQIQPNGSWFYYNGGAIKASLSGPSSADFELRLERWNGYQWYSVATSTKPSSTELINYSANSGYYRVIVYSYSGYGNYTLSLSK</sequence>
<gene>
    <name evidence="5" type="ORF">HNQ55_002755</name>
</gene>
<dbReference type="InterPro" id="IPR050570">
    <property type="entry name" value="Cell_wall_metabolism_enzyme"/>
</dbReference>
<dbReference type="EMBL" id="JACHHU010000026">
    <property type="protein sequence ID" value="MBB6544226.1"/>
    <property type="molecule type" value="Genomic_DNA"/>
</dbReference>
<keyword evidence="5" id="KW-0378">Hydrolase</keyword>
<dbReference type="EC" id="3.4.24.-" evidence="5"/>
<dbReference type="RefSeq" id="WP_184425152.1">
    <property type="nucleotide sequence ID" value="NZ_AP027362.1"/>
</dbReference>
<dbReference type="CDD" id="cd12797">
    <property type="entry name" value="M23_peptidase"/>
    <property type="match status" value="1"/>
</dbReference>
<dbReference type="PANTHER" id="PTHR21666:SF270">
    <property type="entry name" value="MUREIN HYDROLASE ACTIVATOR ENVC"/>
    <property type="match status" value="1"/>
</dbReference>
<feature type="disulfide bond" evidence="3">
    <location>
        <begin position="299"/>
        <end position="345"/>
    </location>
</feature>
<keyword evidence="2" id="KW-0862">Zinc</keyword>
<dbReference type="InterPro" id="IPR000841">
    <property type="entry name" value="Pept_M23A_Blytic"/>
</dbReference>
<dbReference type="PANTHER" id="PTHR21666">
    <property type="entry name" value="PEPTIDASE-RELATED"/>
    <property type="match status" value="1"/>
</dbReference>
<feature type="active site" description="Proton donor/acceptor" evidence="1">
    <location>
        <position position="315"/>
    </location>
</feature>
<keyword evidence="2" id="KW-0479">Metal-binding</keyword>
<evidence type="ECO:0000256" key="3">
    <source>
        <dbReference type="PIRSR" id="PIRSR600841-3"/>
    </source>
</evidence>
<feature type="binding site" evidence="2">
    <location>
        <position position="356"/>
    </location>
    <ligand>
        <name>Zn(2+)</name>
        <dbReference type="ChEBI" id="CHEBI:29105"/>
    </ligand>
</feature>
<feature type="active site" description="Proton donor/acceptor" evidence="1">
    <location>
        <position position="354"/>
    </location>
</feature>
<keyword evidence="6" id="KW-1185">Reference proteome</keyword>
<dbReference type="GO" id="GO:0046872">
    <property type="term" value="F:metal ion binding"/>
    <property type="evidence" value="ECO:0007669"/>
    <property type="project" value="UniProtKB-KW"/>
</dbReference>
<dbReference type="Pfam" id="PF01551">
    <property type="entry name" value="Peptidase_M23"/>
    <property type="match status" value="1"/>
</dbReference>
<feature type="domain" description="M23ase beta-sheet core" evidence="4">
    <location>
        <begin position="285"/>
        <end position="365"/>
    </location>
</feature>
<dbReference type="GO" id="GO:0004222">
    <property type="term" value="F:metalloendopeptidase activity"/>
    <property type="evidence" value="ECO:0007669"/>
    <property type="project" value="InterPro"/>
</dbReference>
<dbReference type="InterPro" id="IPR011055">
    <property type="entry name" value="Dup_hybrid_motif"/>
</dbReference>
<comment type="cofactor">
    <cofactor evidence="2">
        <name>Zn(2+)</name>
        <dbReference type="ChEBI" id="CHEBI:29105"/>
    </cofactor>
    <text evidence="2">Binds 1 zinc ion per subunit.</text>
</comment>
<feature type="binding site" evidence="2">
    <location>
        <position position="269"/>
    </location>
    <ligand>
        <name>Zn(2+)</name>
        <dbReference type="ChEBI" id="CHEBI:29105"/>
    </ligand>
</feature>
<evidence type="ECO:0000256" key="1">
    <source>
        <dbReference type="PIRSR" id="PIRSR600841-1"/>
    </source>
</evidence>
<name>A0A7X0NIW7_9GAMM</name>
<proteinExistence type="predicted"/>
<feature type="binding site" evidence="2">
    <location>
        <position position="255"/>
    </location>
    <ligand>
        <name>Zn(2+)</name>
        <dbReference type="ChEBI" id="CHEBI:29105"/>
    </ligand>
</feature>
<comment type="caution">
    <text evidence="5">The sequence shown here is derived from an EMBL/GenBank/DDBJ whole genome shotgun (WGS) entry which is preliminary data.</text>
</comment>